<evidence type="ECO:0000313" key="4">
    <source>
        <dbReference type="Proteomes" id="UP000199289"/>
    </source>
</evidence>
<proteinExistence type="predicted"/>
<gene>
    <name evidence="2" type="ORF">DWB78_17885</name>
    <name evidence="3" type="ORF">SAMN05216278_3781</name>
</gene>
<protein>
    <submittedName>
        <fullName evidence="2 3">Arylsulfatase</fullName>
    </submittedName>
</protein>
<evidence type="ECO:0000313" key="3">
    <source>
        <dbReference type="EMBL" id="SDR14604.1"/>
    </source>
</evidence>
<dbReference type="PANTHER" id="PTHR43751:SF3">
    <property type="entry name" value="SULFATASE N-TERMINAL DOMAIN-CONTAINING PROTEIN"/>
    <property type="match status" value="1"/>
</dbReference>
<dbReference type="CDD" id="cd16148">
    <property type="entry name" value="sulfatase_like"/>
    <property type="match status" value="1"/>
</dbReference>
<reference evidence="2 5" key="3">
    <citation type="submission" date="2018-07" db="EMBL/GenBank/DDBJ databases">
        <title>Genome sequence of extremly halophilic archaeon Halopelagius longus strain BC12-B1.</title>
        <authorList>
            <person name="Zhang X."/>
        </authorList>
    </citation>
    <scope>NUCLEOTIDE SEQUENCE [LARGE SCALE GENOMIC DNA]</scope>
    <source>
        <strain evidence="2 5">BC12-B1</strain>
    </source>
</reference>
<dbReference type="AlphaFoldDB" id="A0A1H1GN03"/>
<accession>A0A1H1GN03</accession>
<keyword evidence="5" id="KW-1185">Reference proteome</keyword>
<dbReference type="OrthoDB" id="3164at2157"/>
<dbReference type="SUPFAM" id="SSF53649">
    <property type="entry name" value="Alkaline phosphatase-like"/>
    <property type="match status" value="1"/>
</dbReference>
<dbReference type="PANTHER" id="PTHR43751">
    <property type="entry name" value="SULFATASE"/>
    <property type="match status" value="1"/>
</dbReference>
<dbReference type="RefSeq" id="WP_092539256.1">
    <property type="nucleotide sequence ID" value="NZ_FNKQ01000006.1"/>
</dbReference>
<name>A0A1H1GN03_9EURY</name>
<evidence type="ECO:0000313" key="5">
    <source>
        <dbReference type="Proteomes" id="UP000255421"/>
    </source>
</evidence>
<organism evidence="3 4">
    <name type="scientific">Halopelagius longus</name>
    <dbReference type="NCBI Taxonomy" id="1236180"/>
    <lineage>
        <taxon>Archaea</taxon>
        <taxon>Methanobacteriati</taxon>
        <taxon>Methanobacteriota</taxon>
        <taxon>Stenosarchaea group</taxon>
        <taxon>Halobacteria</taxon>
        <taxon>Halobacteriales</taxon>
        <taxon>Haloferacaceae</taxon>
    </lineage>
</organism>
<dbReference type="InterPro" id="IPR000917">
    <property type="entry name" value="Sulfatase_N"/>
</dbReference>
<evidence type="ECO:0000313" key="2">
    <source>
        <dbReference type="EMBL" id="RDI69644.1"/>
    </source>
</evidence>
<dbReference type="EMBL" id="QQST01000004">
    <property type="protein sequence ID" value="RDI69644.1"/>
    <property type="molecule type" value="Genomic_DNA"/>
</dbReference>
<dbReference type="Pfam" id="PF00884">
    <property type="entry name" value="Sulfatase"/>
    <property type="match status" value="1"/>
</dbReference>
<dbReference type="Proteomes" id="UP000199289">
    <property type="component" value="Unassembled WGS sequence"/>
</dbReference>
<reference evidence="4" key="2">
    <citation type="submission" date="2016-10" db="EMBL/GenBank/DDBJ databases">
        <authorList>
            <person name="Varghese N."/>
            <person name="Submissions S."/>
        </authorList>
    </citation>
    <scope>NUCLEOTIDE SEQUENCE [LARGE SCALE GENOMIC DNA]</scope>
    <source>
        <strain evidence="4">CGMCC 1.12397</strain>
    </source>
</reference>
<dbReference type="InterPro" id="IPR017850">
    <property type="entry name" value="Alkaline_phosphatase_core_sf"/>
</dbReference>
<evidence type="ECO:0000259" key="1">
    <source>
        <dbReference type="Pfam" id="PF00884"/>
    </source>
</evidence>
<dbReference type="InterPro" id="IPR052701">
    <property type="entry name" value="GAG_Ulvan_Degrading_Sulfatases"/>
</dbReference>
<dbReference type="Gene3D" id="3.40.720.10">
    <property type="entry name" value="Alkaline Phosphatase, subunit A"/>
    <property type="match status" value="1"/>
</dbReference>
<feature type="domain" description="Sulfatase N-terminal" evidence="1">
    <location>
        <begin position="4"/>
        <end position="336"/>
    </location>
</feature>
<dbReference type="Proteomes" id="UP000255421">
    <property type="component" value="Unassembled WGS sequence"/>
</dbReference>
<sequence length="465" mass="52084">MPRDVVWITLESVRQDHSSLGGYDRDTTPFLRSLGSRSDAATFTNCFSHDIWTRSSSASILTGLAPSAHRTWSQDDRLASDVPTVAEAFRDEGYRTACISPNPQLSDVTGLARGFDHFHYLGKENLIEEMGIPTMIRYLTGLRRYSAGYTTDTRKHSIGYLNEVLSKRHVRAASEEGTPLFLYVHLGDSHHPYYPPKPYQDAFTDGFEMGLDEALETSMDMSENLYEYMARDLPFADDEWEAIRAMYDAEILNVDQTTRRIVEYAESRLDDPIVVVTSDHGELLGESGLLAHMISVEDAVSHVPMVVSGVPGLSGTRDDIVQHADAMQTALTAAGVDFDLPVGYDLRKSDREFAVTQRSGARAQGKFGKLAESGPQFDASEYHSDDVTSVRTPEFRYTRSTDGDELFAIPDEETDVSEEHPDTRDELAETCESWLETYGLPYSEQRERAEFDDSMSDHLADLGYI</sequence>
<reference evidence="3" key="1">
    <citation type="submission" date="2016-10" db="EMBL/GenBank/DDBJ databases">
        <authorList>
            <person name="de Groot N.N."/>
        </authorList>
    </citation>
    <scope>NUCLEOTIDE SEQUENCE [LARGE SCALE GENOMIC DNA]</scope>
    <source>
        <strain evidence="3">CGMCC 1.12397</strain>
    </source>
</reference>
<dbReference type="EMBL" id="FNKQ01000006">
    <property type="protein sequence ID" value="SDR14604.1"/>
    <property type="molecule type" value="Genomic_DNA"/>
</dbReference>